<dbReference type="InterPro" id="IPR001789">
    <property type="entry name" value="Sig_transdc_resp-reg_receiver"/>
</dbReference>
<organism evidence="4 5">
    <name type="scientific">Aquabacterium lacunae</name>
    <dbReference type="NCBI Taxonomy" id="2528630"/>
    <lineage>
        <taxon>Bacteria</taxon>
        <taxon>Pseudomonadati</taxon>
        <taxon>Pseudomonadota</taxon>
        <taxon>Betaproteobacteria</taxon>
        <taxon>Burkholderiales</taxon>
        <taxon>Aquabacterium</taxon>
    </lineage>
</organism>
<dbReference type="Pfam" id="PF00072">
    <property type="entry name" value="Response_reg"/>
    <property type="match status" value="1"/>
</dbReference>
<dbReference type="SUPFAM" id="SSF52172">
    <property type="entry name" value="CheY-like"/>
    <property type="match status" value="1"/>
</dbReference>
<feature type="domain" description="Response regulatory" evidence="3">
    <location>
        <begin position="3"/>
        <end position="118"/>
    </location>
</feature>
<dbReference type="PROSITE" id="PS50110">
    <property type="entry name" value="RESPONSE_REGULATORY"/>
    <property type="match status" value="1"/>
</dbReference>
<name>A0A4Q9GV03_9BURK</name>
<protein>
    <submittedName>
        <fullName evidence="4">Response regulator</fullName>
    </submittedName>
</protein>
<evidence type="ECO:0000313" key="5">
    <source>
        <dbReference type="Proteomes" id="UP000292120"/>
    </source>
</evidence>
<dbReference type="PANTHER" id="PTHR44591:SF25">
    <property type="entry name" value="CHEMOTAXIS TWO-COMPONENT RESPONSE REGULATOR"/>
    <property type="match status" value="1"/>
</dbReference>
<feature type="modified residue" description="4-aspartylphosphate" evidence="2">
    <location>
        <position position="53"/>
    </location>
</feature>
<keyword evidence="1 2" id="KW-0597">Phosphoprotein</keyword>
<evidence type="ECO:0000259" key="3">
    <source>
        <dbReference type="PROSITE" id="PS50110"/>
    </source>
</evidence>
<reference evidence="4 5" key="1">
    <citation type="submission" date="2019-02" db="EMBL/GenBank/DDBJ databases">
        <title>Aquabacterium sp. strain KMB7.</title>
        <authorList>
            <person name="Chen W.-M."/>
        </authorList>
    </citation>
    <scope>NUCLEOTIDE SEQUENCE [LARGE SCALE GENOMIC DNA]</scope>
    <source>
        <strain evidence="4 5">KMB7</strain>
    </source>
</reference>
<sequence>MTAILIIDDSLTTTMSIKSALTLSGYDVHTANDGASGLALLDKGYRPDLIITDINMPGMTGLEVIEKVRTKLRFIPILALSAESAPGIRQEARELGATGWLVKPIKPDELVGVIKKLVLKAH</sequence>
<proteinExistence type="predicted"/>
<dbReference type="Proteomes" id="UP000292120">
    <property type="component" value="Unassembled WGS sequence"/>
</dbReference>
<evidence type="ECO:0000256" key="2">
    <source>
        <dbReference type="PROSITE-ProRule" id="PRU00169"/>
    </source>
</evidence>
<dbReference type="InterPro" id="IPR011006">
    <property type="entry name" value="CheY-like_superfamily"/>
</dbReference>
<dbReference type="GO" id="GO:0000160">
    <property type="term" value="P:phosphorelay signal transduction system"/>
    <property type="evidence" value="ECO:0007669"/>
    <property type="project" value="InterPro"/>
</dbReference>
<dbReference type="InterPro" id="IPR050595">
    <property type="entry name" value="Bact_response_regulator"/>
</dbReference>
<gene>
    <name evidence="4" type="ORF">EYS42_16115</name>
</gene>
<keyword evidence="5" id="KW-1185">Reference proteome</keyword>
<dbReference type="OrthoDB" id="9801101at2"/>
<dbReference type="AlphaFoldDB" id="A0A4Q9GV03"/>
<dbReference type="SMART" id="SM00448">
    <property type="entry name" value="REC"/>
    <property type="match status" value="1"/>
</dbReference>
<evidence type="ECO:0000313" key="4">
    <source>
        <dbReference type="EMBL" id="TBO27953.1"/>
    </source>
</evidence>
<comment type="caution">
    <text evidence="4">The sequence shown here is derived from an EMBL/GenBank/DDBJ whole genome shotgun (WGS) entry which is preliminary data.</text>
</comment>
<accession>A0A4Q9GV03</accession>
<dbReference type="PANTHER" id="PTHR44591">
    <property type="entry name" value="STRESS RESPONSE REGULATOR PROTEIN 1"/>
    <property type="match status" value="1"/>
</dbReference>
<dbReference type="EMBL" id="SIXI01000008">
    <property type="protein sequence ID" value="TBO27953.1"/>
    <property type="molecule type" value="Genomic_DNA"/>
</dbReference>
<dbReference type="Gene3D" id="3.40.50.2300">
    <property type="match status" value="1"/>
</dbReference>
<dbReference type="RefSeq" id="WP_130969222.1">
    <property type="nucleotide sequence ID" value="NZ_SIXI01000008.1"/>
</dbReference>
<evidence type="ECO:0000256" key="1">
    <source>
        <dbReference type="ARBA" id="ARBA00022553"/>
    </source>
</evidence>